<feature type="transmembrane region" description="Helical" evidence="7">
    <location>
        <begin position="39"/>
        <end position="58"/>
    </location>
</feature>
<comment type="subcellular location">
    <subcellularLocation>
        <location evidence="1">Membrane</location>
        <topology evidence="1">Multi-pass membrane protein</topology>
    </subcellularLocation>
</comment>
<keyword evidence="9" id="KW-1185">Reference proteome</keyword>
<comment type="caution">
    <text evidence="8">The sequence shown here is derived from an EMBL/GenBank/DDBJ whole genome shotgun (WGS) entry which is preliminary data.</text>
</comment>
<feature type="transmembrane region" description="Helical" evidence="7">
    <location>
        <begin position="133"/>
        <end position="153"/>
    </location>
</feature>
<keyword evidence="3" id="KW-1003">Cell membrane</keyword>
<accession>A0ABP1HRD9</accession>
<evidence type="ECO:0000313" key="8">
    <source>
        <dbReference type="EMBL" id="CAL5999222.1"/>
    </source>
</evidence>
<protein>
    <submittedName>
        <fullName evidence="8">Auxin_efflux carrier</fullName>
    </submittedName>
</protein>
<feature type="transmembrane region" description="Helical" evidence="7">
    <location>
        <begin position="99"/>
        <end position="121"/>
    </location>
</feature>
<keyword evidence="4 7" id="KW-0812">Transmembrane</keyword>
<evidence type="ECO:0000256" key="4">
    <source>
        <dbReference type="ARBA" id="ARBA00022692"/>
    </source>
</evidence>
<organism evidence="8 9">
    <name type="scientific">Hexamita inflata</name>
    <dbReference type="NCBI Taxonomy" id="28002"/>
    <lineage>
        <taxon>Eukaryota</taxon>
        <taxon>Metamonada</taxon>
        <taxon>Diplomonadida</taxon>
        <taxon>Hexamitidae</taxon>
        <taxon>Hexamitinae</taxon>
        <taxon>Hexamita</taxon>
    </lineage>
</organism>
<evidence type="ECO:0000256" key="6">
    <source>
        <dbReference type="ARBA" id="ARBA00023136"/>
    </source>
</evidence>
<dbReference type="EMBL" id="CAXDID020000039">
    <property type="protein sequence ID" value="CAL5999222.1"/>
    <property type="molecule type" value="Genomic_DNA"/>
</dbReference>
<feature type="transmembrane region" description="Helical" evidence="7">
    <location>
        <begin position="180"/>
        <end position="199"/>
    </location>
</feature>
<evidence type="ECO:0000256" key="5">
    <source>
        <dbReference type="ARBA" id="ARBA00022989"/>
    </source>
</evidence>
<feature type="transmembrane region" description="Helical" evidence="7">
    <location>
        <begin position="6"/>
        <end position="27"/>
    </location>
</feature>
<feature type="transmembrane region" description="Helical" evidence="7">
    <location>
        <begin position="324"/>
        <end position="346"/>
    </location>
</feature>
<sequence length="348" mass="38404">MNIFSLYASALNSSAPCILLIVCGIIISKLQIFQSIDYVHLSSLAFKIALPIKTIYTLSTQAITLDDMKLVISMGITSIITAIIVVPFLFTYPPKERGLAFSSFLVILLVNNCVISGIPVFSGLYDPEIVPKYGYLQVLANFGLCLPFVYFSFEISSAAPNQGKCKLVGMCILKTIKQPLIIGVILGLIGNLIVSLSKIKSPLFITNFFEIVGWLVGPLGLIMLGMFTHTQIIELKKPKNSNFDTYNAKGLNKKTRRIIVNIFIQFTRHLIMPIIMILICKMLNIQDAIAVELSAGIYASPTAVFSFVVCEQYKFGMEEAGLDAIIGVITGFLVIPILQVLCRTLWKQ</sequence>
<gene>
    <name evidence="8" type="ORF">HINF_LOCUS16113</name>
</gene>
<dbReference type="Proteomes" id="UP001642409">
    <property type="component" value="Unassembled WGS sequence"/>
</dbReference>
<dbReference type="PANTHER" id="PTHR36838:SF3">
    <property type="entry name" value="TRANSPORTER AUXIN EFFLUX CARRIER EC FAMILY"/>
    <property type="match status" value="1"/>
</dbReference>
<evidence type="ECO:0000256" key="3">
    <source>
        <dbReference type="ARBA" id="ARBA00022475"/>
    </source>
</evidence>
<keyword evidence="2" id="KW-0813">Transport</keyword>
<name>A0ABP1HRD9_9EUKA</name>
<evidence type="ECO:0000313" key="9">
    <source>
        <dbReference type="Proteomes" id="UP001642409"/>
    </source>
</evidence>
<keyword evidence="6 7" id="KW-0472">Membrane</keyword>
<keyword evidence="5 7" id="KW-1133">Transmembrane helix</keyword>
<feature type="transmembrane region" description="Helical" evidence="7">
    <location>
        <begin position="70"/>
        <end position="92"/>
    </location>
</feature>
<evidence type="ECO:0000256" key="7">
    <source>
        <dbReference type="SAM" id="Phobius"/>
    </source>
</evidence>
<proteinExistence type="predicted"/>
<reference evidence="8 9" key="1">
    <citation type="submission" date="2024-07" db="EMBL/GenBank/DDBJ databases">
        <authorList>
            <person name="Akdeniz Z."/>
        </authorList>
    </citation>
    <scope>NUCLEOTIDE SEQUENCE [LARGE SCALE GENOMIC DNA]</scope>
</reference>
<feature type="transmembrane region" description="Helical" evidence="7">
    <location>
        <begin position="258"/>
        <end position="279"/>
    </location>
</feature>
<feature type="transmembrane region" description="Helical" evidence="7">
    <location>
        <begin position="211"/>
        <end position="229"/>
    </location>
</feature>
<dbReference type="PANTHER" id="PTHR36838">
    <property type="entry name" value="AUXIN EFFLUX CARRIER FAMILY PROTEIN"/>
    <property type="match status" value="1"/>
</dbReference>
<evidence type="ECO:0000256" key="1">
    <source>
        <dbReference type="ARBA" id="ARBA00004141"/>
    </source>
</evidence>
<evidence type="ECO:0000256" key="2">
    <source>
        <dbReference type="ARBA" id="ARBA00022448"/>
    </source>
</evidence>
<dbReference type="Pfam" id="PF03547">
    <property type="entry name" value="Mem_trans"/>
    <property type="match status" value="1"/>
</dbReference>
<dbReference type="InterPro" id="IPR004776">
    <property type="entry name" value="Mem_transp_PIN-like"/>
</dbReference>